<accession>A0AAD5P7D9</accession>
<feature type="compositionally biased region" description="Polar residues" evidence="1">
    <location>
        <begin position="45"/>
        <end position="60"/>
    </location>
</feature>
<dbReference type="AlphaFoldDB" id="A0AAD5P7D9"/>
<evidence type="ECO:0000313" key="3">
    <source>
        <dbReference type="Proteomes" id="UP001209540"/>
    </source>
</evidence>
<proteinExistence type="predicted"/>
<protein>
    <submittedName>
        <fullName evidence="2">Uncharacterized protein</fullName>
    </submittedName>
</protein>
<name>A0AAD5P7D9_9FUNG</name>
<comment type="caution">
    <text evidence="2">The sequence shown here is derived from an EMBL/GenBank/DDBJ whole genome shotgun (WGS) entry which is preliminary data.</text>
</comment>
<gene>
    <name evidence="2" type="ORF">BDA99DRAFT_566056</name>
</gene>
<dbReference type="EMBL" id="JAIXMP010000055">
    <property type="protein sequence ID" value="KAI9244963.1"/>
    <property type="molecule type" value="Genomic_DNA"/>
</dbReference>
<evidence type="ECO:0000313" key="2">
    <source>
        <dbReference type="EMBL" id="KAI9244963.1"/>
    </source>
</evidence>
<sequence>MLSFAQFGQLEWVFCHERFLQASQAKNKQETVQTTLQPYKHRSIGQEQARNDPNNLTALQTPVHWSRTSKKRSKQPYSLTSTGPLVNFFLFKVFNNKKRAIVYSSKD</sequence>
<organism evidence="2 3">
    <name type="scientific">Phascolomyces articulosus</name>
    <dbReference type="NCBI Taxonomy" id="60185"/>
    <lineage>
        <taxon>Eukaryota</taxon>
        <taxon>Fungi</taxon>
        <taxon>Fungi incertae sedis</taxon>
        <taxon>Mucoromycota</taxon>
        <taxon>Mucoromycotina</taxon>
        <taxon>Mucoromycetes</taxon>
        <taxon>Mucorales</taxon>
        <taxon>Lichtheimiaceae</taxon>
        <taxon>Phascolomyces</taxon>
    </lineage>
</organism>
<feature type="region of interest" description="Disordered" evidence="1">
    <location>
        <begin position="39"/>
        <end position="79"/>
    </location>
</feature>
<reference evidence="2" key="2">
    <citation type="submission" date="2023-02" db="EMBL/GenBank/DDBJ databases">
        <authorList>
            <consortium name="DOE Joint Genome Institute"/>
            <person name="Mondo S.J."/>
            <person name="Chang Y."/>
            <person name="Wang Y."/>
            <person name="Ahrendt S."/>
            <person name="Andreopoulos W."/>
            <person name="Barry K."/>
            <person name="Beard J."/>
            <person name="Benny G.L."/>
            <person name="Blankenship S."/>
            <person name="Bonito G."/>
            <person name="Cuomo C."/>
            <person name="Desiro A."/>
            <person name="Gervers K.A."/>
            <person name="Hundley H."/>
            <person name="Kuo A."/>
            <person name="LaButti K."/>
            <person name="Lang B.F."/>
            <person name="Lipzen A."/>
            <person name="O'Donnell K."/>
            <person name="Pangilinan J."/>
            <person name="Reynolds N."/>
            <person name="Sandor L."/>
            <person name="Smith M.W."/>
            <person name="Tsang A."/>
            <person name="Grigoriev I.V."/>
            <person name="Stajich J.E."/>
            <person name="Spatafora J.W."/>
        </authorList>
    </citation>
    <scope>NUCLEOTIDE SEQUENCE</scope>
    <source>
        <strain evidence="2">RSA 2281</strain>
    </source>
</reference>
<reference evidence="2" key="1">
    <citation type="journal article" date="2022" name="IScience">
        <title>Evolution of zygomycete secretomes and the origins of terrestrial fungal ecologies.</title>
        <authorList>
            <person name="Chang Y."/>
            <person name="Wang Y."/>
            <person name="Mondo S."/>
            <person name="Ahrendt S."/>
            <person name="Andreopoulos W."/>
            <person name="Barry K."/>
            <person name="Beard J."/>
            <person name="Benny G.L."/>
            <person name="Blankenship S."/>
            <person name="Bonito G."/>
            <person name="Cuomo C."/>
            <person name="Desiro A."/>
            <person name="Gervers K.A."/>
            <person name="Hundley H."/>
            <person name="Kuo A."/>
            <person name="LaButti K."/>
            <person name="Lang B.F."/>
            <person name="Lipzen A."/>
            <person name="O'Donnell K."/>
            <person name="Pangilinan J."/>
            <person name="Reynolds N."/>
            <person name="Sandor L."/>
            <person name="Smith M.E."/>
            <person name="Tsang A."/>
            <person name="Grigoriev I.V."/>
            <person name="Stajich J.E."/>
            <person name="Spatafora J.W."/>
        </authorList>
    </citation>
    <scope>NUCLEOTIDE SEQUENCE</scope>
    <source>
        <strain evidence="2">RSA 2281</strain>
    </source>
</reference>
<evidence type="ECO:0000256" key="1">
    <source>
        <dbReference type="SAM" id="MobiDB-lite"/>
    </source>
</evidence>
<keyword evidence="3" id="KW-1185">Reference proteome</keyword>
<dbReference type="Proteomes" id="UP001209540">
    <property type="component" value="Unassembled WGS sequence"/>
</dbReference>